<gene>
    <name evidence="3" type="ORF">JZ786_21145</name>
</gene>
<name>A0A9X7VY82_9BACL</name>
<dbReference type="InterPro" id="IPR006015">
    <property type="entry name" value="Universal_stress_UspA"/>
</dbReference>
<dbReference type="PANTHER" id="PTHR31964">
    <property type="entry name" value="ADENINE NUCLEOTIDE ALPHA HYDROLASES-LIKE SUPERFAMILY PROTEIN"/>
    <property type="match status" value="1"/>
</dbReference>
<protein>
    <submittedName>
        <fullName evidence="3">Universal stress protein</fullName>
    </submittedName>
</protein>
<organism evidence="3 4">
    <name type="scientific">Alicyclobacillus mengziensis</name>
    <dbReference type="NCBI Taxonomy" id="2931921"/>
    <lineage>
        <taxon>Bacteria</taxon>
        <taxon>Bacillati</taxon>
        <taxon>Bacillota</taxon>
        <taxon>Bacilli</taxon>
        <taxon>Bacillales</taxon>
        <taxon>Alicyclobacillaceae</taxon>
        <taxon>Alicyclobacillus</taxon>
    </lineage>
</organism>
<dbReference type="SUPFAM" id="SSF52402">
    <property type="entry name" value="Adenine nucleotide alpha hydrolases-like"/>
    <property type="match status" value="1"/>
</dbReference>
<sequence>MDTFLVAINGSKSSDTAALLARELLQVYPRSQLIALYVTEMVPDRSGYSPRLGRDNEDKLACNIFAKLRSVFLHNLTSRVHFRHIQGTNRGKVICQTAMEYDCDLIVVGCDRKGFIQRVISGSVTYDVLKRAKMPVLVARDKFGQRAPSGRLVSLHRAKSHVTSRE</sequence>
<dbReference type="Proteomes" id="UP000663505">
    <property type="component" value="Chromosome"/>
</dbReference>
<dbReference type="CDD" id="cd00293">
    <property type="entry name" value="USP-like"/>
    <property type="match status" value="1"/>
</dbReference>
<dbReference type="InterPro" id="IPR006016">
    <property type="entry name" value="UspA"/>
</dbReference>
<evidence type="ECO:0000313" key="3">
    <source>
        <dbReference type="EMBL" id="QSO46904.1"/>
    </source>
</evidence>
<reference evidence="3 4" key="1">
    <citation type="submission" date="2021-02" db="EMBL/GenBank/DDBJ databases">
        <title>Alicyclobacillus curvatus sp. nov. and Alicyclobacillus mengziensis sp. nov., two acidophilic bacteria isolated from acid mine drainage.</title>
        <authorList>
            <person name="Huang Y."/>
        </authorList>
    </citation>
    <scope>NUCLEOTIDE SEQUENCE [LARGE SCALE GENOMIC DNA]</scope>
    <source>
        <strain evidence="3 4">S30H14</strain>
    </source>
</reference>
<dbReference type="EMBL" id="CP071182">
    <property type="protein sequence ID" value="QSO46904.1"/>
    <property type="molecule type" value="Genomic_DNA"/>
</dbReference>
<proteinExistence type="inferred from homology"/>
<comment type="similarity">
    <text evidence="1">Belongs to the universal stress protein A family.</text>
</comment>
<dbReference type="AlphaFoldDB" id="A0A9X7VY82"/>
<dbReference type="Pfam" id="PF00582">
    <property type="entry name" value="Usp"/>
    <property type="match status" value="1"/>
</dbReference>
<evidence type="ECO:0000313" key="4">
    <source>
        <dbReference type="Proteomes" id="UP000663505"/>
    </source>
</evidence>
<dbReference type="PANTHER" id="PTHR31964:SF113">
    <property type="entry name" value="USPA DOMAIN-CONTAINING PROTEIN"/>
    <property type="match status" value="1"/>
</dbReference>
<dbReference type="KEGG" id="afx:JZ786_21145"/>
<dbReference type="RefSeq" id="WP_206656265.1">
    <property type="nucleotide sequence ID" value="NZ_CP071182.1"/>
</dbReference>
<keyword evidence="4" id="KW-1185">Reference proteome</keyword>
<dbReference type="PRINTS" id="PR01438">
    <property type="entry name" value="UNVRSLSTRESS"/>
</dbReference>
<dbReference type="Gene3D" id="3.40.50.620">
    <property type="entry name" value="HUPs"/>
    <property type="match status" value="1"/>
</dbReference>
<evidence type="ECO:0000256" key="1">
    <source>
        <dbReference type="ARBA" id="ARBA00008791"/>
    </source>
</evidence>
<feature type="domain" description="UspA" evidence="2">
    <location>
        <begin position="2"/>
        <end position="140"/>
    </location>
</feature>
<dbReference type="InterPro" id="IPR014729">
    <property type="entry name" value="Rossmann-like_a/b/a_fold"/>
</dbReference>
<accession>A0A9X7VY82</accession>
<evidence type="ECO:0000259" key="2">
    <source>
        <dbReference type="Pfam" id="PF00582"/>
    </source>
</evidence>